<reference evidence="6 7" key="1">
    <citation type="journal article" date="2013" name="Genome Announc.">
        <title>Genome Sequence of the Extreme Obligate Alkaliphile Bacillus marmarensis Strain DSM 21297.</title>
        <authorList>
            <person name="Wernick D.G."/>
            <person name="Choi K.Y."/>
            <person name="Tat C.A."/>
            <person name="Lafontaine Rivera J.G."/>
            <person name="Liao J.C."/>
        </authorList>
    </citation>
    <scope>NUCLEOTIDE SEQUENCE [LARGE SCALE GENOMIC DNA]</scope>
    <source>
        <strain evidence="6 7">DSM 21297</strain>
    </source>
</reference>
<proteinExistence type="inferred from homology"/>
<gene>
    <name evidence="5" type="primary">scpA</name>
    <name evidence="6" type="ORF">A33I_06570</name>
</gene>
<evidence type="ECO:0000256" key="1">
    <source>
        <dbReference type="ARBA" id="ARBA00022618"/>
    </source>
</evidence>
<comment type="function">
    <text evidence="5">Participates in chromosomal partition during cell division. May act via the formation of a condensin-like complex containing Smc and ScpB that pull DNA away from mid-cell into both cell halves.</text>
</comment>
<dbReference type="Gene3D" id="6.10.250.2410">
    <property type="match status" value="1"/>
</dbReference>
<comment type="similarity">
    <text evidence="5">Belongs to the ScpA family.</text>
</comment>
<dbReference type="AlphaFoldDB" id="U6SS80"/>
<accession>U6SS80</accession>
<evidence type="ECO:0000313" key="7">
    <source>
        <dbReference type="Proteomes" id="UP000017170"/>
    </source>
</evidence>
<comment type="subcellular location">
    <subcellularLocation>
        <location evidence="5">Cytoplasm</location>
    </subcellularLocation>
    <text evidence="5">Associated with two foci at the outer edges of the nucleoid region in young cells, and at four foci within both cell halves in older cells.</text>
</comment>
<dbReference type="GO" id="GO:0006260">
    <property type="term" value="P:DNA replication"/>
    <property type="evidence" value="ECO:0007669"/>
    <property type="project" value="UniProtKB-UniRule"/>
</dbReference>
<dbReference type="PATRIC" id="fig|1188261.3.peg.712"/>
<dbReference type="GO" id="GO:0051301">
    <property type="term" value="P:cell division"/>
    <property type="evidence" value="ECO:0007669"/>
    <property type="project" value="UniProtKB-KW"/>
</dbReference>
<dbReference type="PANTHER" id="PTHR33969:SF2">
    <property type="entry name" value="SEGREGATION AND CONDENSATION PROTEIN A"/>
    <property type="match status" value="1"/>
</dbReference>
<dbReference type="GO" id="GO:0005737">
    <property type="term" value="C:cytoplasm"/>
    <property type="evidence" value="ECO:0007669"/>
    <property type="project" value="UniProtKB-SubCell"/>
</dbReference>
<evidence type="ECO:0000256" key="4">
    <source>
        <dbReference type="ARBA" id="ARBA00044777"/>
    </source>
</evidence>
<dbReference type="Proteomes" id="UP000017170">
    <property type="component" value="Unassembled WGS sequence"/>
</dbReference>
<dbReference type="NCBIfam" id="NF000994">
    <property type="entry name" value="PRK00104.1-3"/>
    <property type="match status" value="1"/>
</dbReference>
<evidence type="ECO:0000256" key="2">
    <source>
        <dbReference type="ARBA" id="ARBA00022829"/>
    </source>
</evidence>
<name>U6SS80_9BACI</name>
<dbReference type="Pfam" id="PF02616">
    <property type="entry name" value="SMC_ScpA"/>
    <property type="match status" value="1"/>
</dbReference>
<keyword evidence="2 5" id="KW-0159">Chromosome partition</keyword>
<dbReference type="PANTHER" id="PTHR33969">
    <property type="entry name" value="SEGREGATION AND CONDENSATION PROTEIN A"/>
    <property type="match status" value="1"/>
</dbReference>
<keyword evidence="7" id="KW-1185">Reference proteome</keyword>
<keyword evidence="1 5" id="KW-0132">Cell division</keyword>
<evidence type="ECO:0000256" key="5">
    <source>
        <dbReference type="HAMAP-Rule" id="MF_01805"/>
    </source>
</evidence>
<dbReference type="NCBIfam" id="NF000995">
    <property type="entry name" value="PRK00104.1-4"/>
    <property type="match status" value="1"/>
</dbReference>
<evidence type="ECO:0000256" key="3">
    <source>
        <dbReference type="ARBA" id="ARBA00023306"/>
    </source>
</evidence>
<sequence>MNSNEVNPYEINPYEINPYNVKLDTFEGPLDLLLHLINQAEVDIYDIPVAPITDQYMSYVHAMQELHLDIASEYLVMAATLLAIKSKTLLPKQEELFDEELIIEDEEDPRDELMNRLIEYRKYKEAATELKEKEEKRSLVHTRPPEDLEPLISENDRREVAISGVSLFDMLAAYQKLMKRKSLKAPRTTTIRSQEYSIEDRMNEVVSYLTDLPTNSCSFHELFTVPEKSHMVVTFLAVLELMKTKTIRCEQEGNFADITIFKQEGGKL</sequence>
<dbReference type="EMBL" id="ATAE01000006">
    <property type="protein sequence ID" value="ERN54559.1"/>
    <property type="molecule type" value="Genomic_DNA"/>
</dbReference>
<protein>
    <recommendedName>
        <fullName evidence="4 5">Segregation and condensation protein A</fullName>
    </recommendedName>
</protein>
<evidence type="ECO:0000313" key="6">
    <source>
        <dbReference type="EMBL" id="ERN54559.1"/>
    </source>
</evidence>
<dbReference type="InterPro" id="IPR003768">
    <property type="entry name" value="ScpA"/>
</dbReference>
<dbReference type="Gene3D" id="1.10.10.580">
    <property type="entry name" value="Structural maintenance of chromosome 1. Chain E"/>
    <property type="match status" value="1"/>
</dbReference>
<dbReference type="HAMAP" id="MF_01805">
    <property type="entry name" value="ScpA"/>
    <property type="match status" value="1"/>
</dbReference>
<dbReference type="InterPro" id="IPR023093">
    <property type="entry name" value="ScpA-like_C"/>
</dbReference>
<organism evidence="6 7">
    <name type="scientific">Alkalihalophilus marmarensis DSM 21297</name>
    <dbReference type="NCBI Taxonomy" id="1188261"/>
    <lineage>
        <taxon>Bacteria</taxon>
        <taxon>Bacillati</taxon>
        <taxon>Bacillota</taxon>
        <taxon>Bacilli</taxon>
        <taxon>Bacillales</taxon>
        <taxon>Bacillaceae</taxon>
        <taxon>Alkalihalophilus</taxon>
    </lineage>
</organism>
<dbReference type="GO" id="GO:0007059">
    <property type="term" value="P:chromosome segregation"/>
    <property type="evidence" value="ECO:0007669"/>
    <property type="project" value="UniProtKB-UniRule"/>
</dbReference>
<keyword evidence="3 5" id="KW-0131">Cell cycle</keyword>
<comment type="subunit">
    <text evidence="5">Component of a cohesin-like complex composed of ScpA, ScpB and the Smc homodimer, in which ScpA and ScpB bind to the head domain of Smc. The presence of the three proteins is required for the association of the complex with DNA.</text>
</comment>
<keyword evidence="5" id="KW-0963">Cytoplasm</keyword>
<comment type="caution">
    <text evidence="6">The sequence shown here is derived from an EMBL/GenBank/DDBJ whole genome shotgun (WGS) entry which is preliminary data.</text>
</comment>